<dbReference type="OrthoDB" id="8965954at2"/>
<feature type="transmembrane region" description="Helical" evidence="1">
    <location>
        <begin position="21"/>
        <end position="41"/>
    </location>
</feature>
<dbReference type="GO" id="GO:0016301">
    <property type="term" value="F:kinase activity"/>
    <property type="evidence" value="ECO:0007669"/>
    <property type="project" value="UniProtKB-KW"/>
</dbReference>
<reference evidence="3 4" key="1">
    <citation type="submission" date="2018-08" db="EMBL/GenBank/DDBJ databases">
        <title>Proposal of Muricauda 72 sp.nov. and Muricauda NH166 sp.nov., isolated from seawater.</title>
        <authorList>
            <person name="Cheng H."/>
            <person name="Wu Y.-H."/>
            <person name="Guo L.-L."/>
            <person name="Xu X.-W."/>
        </authorList>
    </citation>
    <scope>NUCLEOTIDE SEQUENCE [LARGE SCALE GENOMIC DNA]</scope>
    <source>
        <strain evidence="3 4">KCTC 22173</strain>
    </source>
</reference>
<keyword evidence="3" id="KW-0418">Kinase</keyword>
<keyword evidence="1" id="KW-0812">Transmembrane</keyword>
<feature type="transmembrane region" description="Helical" evidence="1">
    <location>
        <begin position="47"/>
        <end position="66"/>
    </location>
</feature>
<gene>
    <name evidence="3" type="ORF">D2V08_10205</name>
</gene>
<dbReference type="RefSeq" id="WP_119608065.1">
    <property type="nucleotide sequence ID" value="NZ_QXFH01000072.1"/>
</dbReference>
<accession>A0A3A1N5U7</accession>
<comment type="caution">
    <text evidence="3">The sequence shown here is derived from an EMBL/GenBank/DDBJ whole genome shotgun (WGS) entry which is preliminary data.</text>
</comment>
<evidence type="ECO:0000313" key="3">
    <source>
        <dbReference type="EMBL" id="RIV32798.1"/>
    </source>
</evidence>
<feature type="domain" description="2TM" evidence="2">
    <location>
        <begin position="11"/>
        <end position="88"/>
    </location>
</feature>
<keyword evidence="1" id="KW-1133">Transmembrane helix</keyword>
<organism evidence="3 4">
    <name type="scientific">Flagellimonas lutimaris</name>
    <dbReference type="NCBI Taxonomy" id="475082"/>
    <lineage>
        <taxon>Bacteria</taxon>
        <taxon>Pseudomonadati</taxon>
        <taxon>Bacteroidota</taxon>
        <taxon>Flavobacteriia</taxon>
        <taxon>Flavobacteriales</taxon>
        <taxon>Flavobacteriaceae</taxon>
        <taxon>Flagellimonas</taxon>
    </lineage>
</organism>
<evidence type="ECO:0000259" key="2">
    <source>
        <dbReference type="Pfam" id="PF13239"/>
    </source>
</evidence>
<keyword evidence="4" id="KW-1185">Reference proteome</keyword>
<dbReference type="Pfam" id="PF13239">
    <property type="entry name" value="2TM"/>
    <property type="match status" value="1"/>
</dbReference>
<sequence length="92" mass="11050">MENSNEHRYARAKERVENIKSFYHNLIAYCIVIPLLVYLNFRTTEFPWAIFPAIGWGLGLVGHWMTAYGQNPFFGKEWEERKIQEFMNDKEF</sequence>
<dbReference type="InterPro" id="IPR025698">
    <property type="entry name" value="2TM_dom"/>
</dbReference>
<evidence type="ECO:0000256" key="1">
    <source>
        <dbReference type="SAM" id="Phobius"/>
    </source>
</evidence>
<name>A0A3A1N5U7_9FLAO</name>
<evidence type="ECO:0000313" key="4">
    <source>
        <dbReference type="Proteomes" id="UP000266067"/>
    </source>
</evidence>
<keyword evidence="1" id="KW-0472">Membrane</keyword>
<dbReference type="Proteomes" id="UP000266067">
    <property type="component" value="Unassembled WGS sequence"/>
</dbReference>
<dbReference type="EMBL" id="QXFH01000072">
    <property type="protein sequence ID" value="RIV32798.1"/>
    <property type="molecule type" value="Genomic_DNA"/>
</dbReference>
<dbReference type="AlphaFoldDB" id="A0A3A1N5U7"/>
<proteinExistence type="predicted"/>
<protein>
    <submittedName>
        <fullName evidence="3">Histidine kinase</fullName>
    </submittedName>
</protein>
<keyword evidence="3" id="KW-0808">Transferase</keyword>